<dbReference type="PROSITE" id="PS00463">
    <property type="entry name" value="ZN2_CY6_FUNGAL_1"/>
    <property type="match status" value="1"/>
</dbReference>
<dbReference type="GO" id="GO:0000981">
    <property type="term" value="F:DNA-binding transcription factor activity, RNA polymerase II-specific"/>
    <property type="evidence" value="ECO:0007669"/>
    <property type="project" value="InterPro"/>
</dbReference>
<gene>
    <name evidence="6" type="ORF">BDQ12DRAFT_674619</name>
</gene>
<keyword evidence="3" id="KW-0539">Nucleus</keyword>
<dbReference type="GO" id="GO:0005634">
    <property type="term" value="C:nucleus"/>
    <property type="evidence" value="ECO:0007669"/>
    <property type="project" value="UniProtKB-SubCell"/>
</dbReference>
<evidence type="ECO:0000313" key="7">
    <source>
        <dbReference type="Proteomes" id="UP000308652"/>
    </source>
</evidence>
<feature type="region of interest" description="Disordered" evidence="4">
    <location>
        <begin position="29"/>
        <end position="52"/>
    </location>
</feature>
<feature type="region of interest" description="Disordered" evidence="4">
    <location>
        <begin position="90"/>
        <end position="111"/>
    </location>
</feature>
<dbReference type="PROSITE" id="PS50048">
    <property type="entry name" value="ZN2_CY6_FUNGAL_2"/>
    <property type="match status" value="1"/>
</dbReference>
<dbReference type="SUPFAM" id="SSF57701">
    <property type="entry name" value="Zn2/Cys6 DNA-binding domain"/>
    <property type="match status" value="1"/>
</dbReference>
<dbReference type="AlphaFoldDB" id="A0A5C3MPU8"/>
<evidence type="ECO:0000256" key="2">
    <source>
        <dbReference type="ARBA" id="ARBA00022723"/>
    </source>
</evidence>
<keyword evidence="7" id="KW-1185">Reference proteome</keyword>
<dbReference type="Pfam" id="PF04082">
    <property type="entry name" value="Fungal_trans"/>
    <property type="match status" value="1"/>
</dbReference>
<dbReference type="InterPro" id="IPR001138">
    <property type="entry name" value="Zn2Cys6_DnaBD"/>
</dbReference>
<dbReference type="GO" id="GO:0003677">
    <property type="term" value="F:DNA binding"/>
    <property type="evidence" value="ECO:0007669"/>
    <property type="project" value="InterPro"/>
</dbReference>
<dbReference type="Proteomes" id="UP000308652">
    <property type="component" value="Unassembled WGS sequence"/>
</dbReference>
<evidence type="ECO:0000259" key="5">
    <source>
        <dbReference type="PROSITE" id="PS50048"/>
    </source>
</evidence>
<evidence type="ECO:0000256" key="4">
    <source>
        <dbReference type="SAM" id="MobiDB-lite"/>
    </source>
</evidence>
<dbReference type="GO" id="GO:0006351">
    <property type="term" value="P:DNA-templated transcription"/>
    <property type="evidence" value="ECO:0007669"/>
    <property type="project" value="InterPro"/>
</dbReference>
<dbReference type="Gene3D" id="4.10.240.10">
    <property type="entry name" value="Zn(2)-C6 fungal-type DNA-binding domain"/>
    <property type="match status" value="1"/>
</dbReference>
<organism evidence="6 7">
    <name type="scientific">Crucibulum laeve</name>
    <dbReference type="NCBI Taxonomy" id="68775"/>
    <lineage>
        <taxon>Eukaryota</taxon>
        <taxon>Fungi</taxon>
        <taxon>Dikarya</taxon>
        <taxon>Basidiomycota</taxon>
        <taxon>Agaricomycotina</taxon>
        <taxon>Agaricomycetes</taxon>
        <taxon>Agaricomycetidae</taxon>
        <taxon>Agaricales</taxon>
        <taxon>Agaricineae</taxon>
        <taxon>Nidulariaceae</taxon>
        <taxon>Crucibulum</taxon>
    </lineage>
</organism>
<reference evidence="6 7" key="1">
    <citation type="journal article" date="2019" name="Nat. Ecol. Evol.">
        <title>Megaphylogeny resolves global patterns of mushroom evolution.</title>
        <authorList>
            <person name="Varga T."/>
            <person name="Krizsan K."/>
            <person name="Foldi C."/>
            <person name="Dima B."/>
            <person name="Sanchez-Garcia M."/>
            <person name="Sanchez-Ramirez S."/>
            <person name="Szollosi G.J."/>
            <person name="Szarkandi J.G."/>
            <person name="Papp V."/>
            <person name="Albert L."/>
            <person name="Andreopoulos W."/>
            <person name="Angelini C."/>
            <person name="Antonin V."/>
            <person name="Barry K.W."/>
            <person name="Bougher N.L."/>
            <person name="Buchanan P."/>
            <person name="Buyck B."/>
            <person name="Bense V."/>
            <person name="Catcheside P."/>
            <person name="Chovatia M."/>
            <person name="Cooper J."/>
            <person name="Damon W."/>
            <person name="Desjardin D."/>
            <person name="Finy P."/>
            <person name="Geml J."/>
            <person name="Haridas S."/>
            <person name="Hughes K."/>
            <person name="Justo A."/>
            <person name="Karasinski D."/>
            <person name="Kautmanova I."/>
            <person name="Kiss B."/>
            <person name="Kocsube S."/>
            <person name="Kotiranta H."/>
            <person name="LaButti K.M."/>
            <person name="Lechner B.E."/>
            <person name="Liimatainen K."/>
            <person name="Lipzen A."/>
            <person name="Lukacs Z."/>
            <person name="Mihaltcheva S."/>
            <person name="Morgado L.N."/>
            <person name="Niskanen T."/>
            <person name="Noordeloos M.E."/>
            <person name="Ohm R.A."/>
            <person name="Ortiz-Santana B."/>
            <person name="Ovrebo C."/>
            <person name="Racz N."/>
            <person name="Riley R."/>
            <person name="Savchenko A."/>
            <person name="Shiryaev A."/>
            <person name="Soop K."/>
            <person name="Spirin V."/>
            <person name="Szebenyi C."/>
            <person name="Tomsovsky M."/>
            <person name="Tulloss R.E."/>
            <person name="Uehling J."/>
            <person name="Grigoriev I.V."/>
            <person name="Vagvolgyi C."/>
            <person name="Papp T."/>
            <person name="Martin F.M."/>
            <person name="Miettinen O."/>
            <person name="Hibbett D.S."/>
            <person name="Nagy L.G."/>
        </authorList>
    </citation>
    <scope>NUCLEOTIDE SEQUENCE [LARGE SCALE GENOMIC DNA]</scope>
    <source>
        <strain evidence="6 7">CBS 166.37</strain>
    </source>
</reference>
<dbReference type="STRING" id="68775.A0A5C3MPU8"/>
<evidence type="ECO:0000256" key="3">
    <source>
        <dbReference type="ARBA" id="ARBA00023242"/>
    </source>
</evidence>
<name>A0A5C3MPU8_9AGAR</name>
<dbReference type="GO" id="GO:0008270">
    <property type="term" value="F:zinc ion binding"/>
    <property type="evidence" value="ECO:0007669"/>
    <property type="project" value="InterPro"/>
</dbReference>
<dbReference type="EMBL" id="ML213591">
    <property type="protein sequence ID" value="TFK43231.1"/>
    <property type="molecule type" value="Genomic_DNA"/>
</dbReference>
<evidence type="ECO:0000256" key="1">
    <source>
        <dbReference type="ARBA" id="ARBA00004123"/>
    </source>
</evidence>
<dbReference type="SMART" id="SM00066">
    <property type="entry name" value="GAL4"/>
    <property type="match status" value="1"/>
</dbReference>
<dbReference type="OrthoDB" id="3364175at2759"/>
<evidence type="ECO:0000313" key="6">
    <source>
        <dbReference type="EMBL" id="TFK43231.1"/>
    </source>
</evidence>
<sequence>MEQQNTISMNFSPDILSAIASATSNANAGSSSISVATRPSATQNEDKKKRKRNRPILSCLPCHDRKQQCDRAKPCSRCVTRGTPTDCTYHEPSMQRVTRPRVDSGDESSDVPVQLERTIQTTLRNMEPGTLMGLQSLLQLVQASNIGENTGLHIGEQVAAAALGQLSQQQEGSGVSGSSMVPHIGAEPMTDILRQVGRNQTPEAELRALFPNHSIINNLLHYFFSESTIPWLWSILHKPMFDSSYVIFSGNVNHHLAFDFNALLAIVCALALQFLPQTSGNNALFLGYEPGREVLKKRLYDFSCNLVLPNNTLAPTIERIQYLAFLSIYELNEGNIASYYNATGSAIRTAQLLRLNRDGFTVPTLTHIDAEIRRVLWWTLYMLDRTQCLMLRRPYIIQDQHCDVRIPCNFDEIELKDIPHIPNKSLDNPTDSTFHILRISWAKLLGRIWDSCFATRPPSYQSVLDIEMELQQLESNLPLPFSGAPQQNINRQYLAFQNRILKLQGCHAHVIVLRPFLLMQYGTQDVDNAVGEEFKVQTIHTQAVDVCTSFCKRFIAWLLTMYEKINPSELCWAGYVARLFDVALTLAIAVVTNPRSAKNNDYEEYISMAECFLANAGSTGPIMLATKAVHCINIIRQHLRRILKPDYDPETPLQPTKEIRYYREAVPSLLDPLPCLSDLVGPLDLLIRDKEISGFTVDFPGIEVLCRSSDQDTIIGSFLDAYHLRSC</sequence>
<feature type="domain" description="Zn(2)-C6 fungal-type" evidence="5">
    <location>
        <begin position="58"/>
        <end position="89"/>
    </location>
</feature>
<dbReference type="CDD" id="cd00067">
    <property type="entry name" value="GAL4"/>
    <property type="match status" value="1"/>
</dbReference>
<keyword evidence="2" id="KW-0479">Metal-binding</keyword>
<protein>
    <submittedName>
        <fullName evidence="6">Fungal-specific transcription factor domain-containing protein</fullName>
    </submittedName>
</protein>
<dbReference type="PANTHER" id="PTHR31001">
    <property type="entry name" value="UNCHARACTERIZED TRANSCRIPTIONAL REGULATORY PROTEIN"/>
    <property type="match status" value="1"/>
</dbReference>
<dbReference type="CDD" id="cd12148">
    <property type="entry name" value="fungal_TF_MHR"/>
    <property type="match status" value="1"/>
</dbReference>
<dbReference type="InterPro" id="IPR036864">
    <property type="entry name" value="Zn2-C6_fun-type_DNA-bd_sf"/>
</dbReference>
<dbReference type="PANTHER" id="PTHR31001:SF87">
    <property type="entry name" value="COL-21"/>
    <property type="match status" value="1"/>
</dbReference>
<dbReference type="Pfam" id="PF00172">
    <property type="entry name" value="Zn_clus"/>
    <property type="match status" value="1"/>
</dbReference>
<proteinExistence type="predicted"/>
<dbReference type="InterPro" id="IPR050613">
    <property type="entry name" value="Sec_Metabolite_Reg"/>
</dbReference>
<dbReference type="InterPro" id="IPR007219">
    <property type="entry name" value="XnlR_reg_dom"/>
</dbReference>
<dbReference type="SMART" id="SM00906">
    <property type="entry name" value="Fungal_trans"/>
    <property type="match status" value="1"/>
</dbReference>
<accession>A0A5C3MPU8</accession>
<comment type="subcellular location">
    <subcellularLocation>
        <location evidence="1">Nucleus</location>
    </subcellularLocation>
</comment>